<feature type="compositionally biased region" description="Basic and acidic residues" evidence="5">
    <location>
        <begin position="568"/>
        <end position="579"/>
    </location>
</feature>
<keyword evidence="4" id="KW-0572">Peptidoglycan-anchor</keyword>
<protein>
    <submittedName>
        <fullName evidence="9">Collagen-binding domain-containing protein</fullName>
    </submittedName>
</protein>
<feature type="signal peptide" evidence="7">
    <location>
        <begin position="1"/>
        <end position="36"/>
    </location>
</feature>
<name>A0ABW1TDW1_9LACO</name>
<dbReference type="Proteomes" id="UP001596283">
    <property type="component" value="Unassembled WGS sequence"/>
</dbReference>
<evidence type="ECO:0000259" key="8">
    <source>
        <dbReference type="PROSITE" id="PS50847"/>
    </source>
</evidence>
<dbReference type="InterPro" id="IPR026588">
    <property type="entry name" value="Choice_anch_A"/>
</dbReference>
<dbReference type="InterPro" id="IPR019931">
    <property type="entry name" value="LPXTG_anchor"/>
</dbReference>
<evidence type="ECO:0000256" key="4">
    <source>
        <dbReference type="ARBA" id="ARBA00023088"/>
    </source>
</evidence>
<feature type="region of interest" description="Disordered" evidence="5">
    <location>
        <begin position="560"/>
        <end position="639"/>
    </location>
</feature>
<dbReference type="NCBIfam" id="TIGR03715">
    <property type="entry name" value="KxYKxGKxW"/>
    <property type="match status" value="1"/>
</dbReference>
<keyword evidence="1" id="KW-0134">Cell wall</keyword>
<dbReference type="PROSITE" id="PS50847">
    <property type="entry name" value="GRAM_POS_ANCHORING"/>
    <property type="match status" value="1"/>
</dbReference>
<evidence type="ECO:0000256" key="5">
    <source>
        <dbReference type="SAM" id="MobiDB-lite"/>
    </source>
</evidence>
<feature type="domain" description="Gram-positive cocci surface proteins LPxTG" evidence="8">
    <location>
        <begin position="707"/>
        <end position="741"/>
    </location>
</feature>
<keyword evidence="6" id="KW-0472">Membrane</keyword>
<dbReference type="EMBL" id="JBHSSI010000004">
    <property type="protein sequence ID" value="MFC6259387.1"/>
    <property type="molecule type" value="Genomic_DNA"/>
</dbReference>
<reference evidence="10" key="1">
    <citation type="journal article" date="2019" name="Int. J. Syst. Evol. Microbiol.">
        <title>The Global Catalogue of Microorganisms (GCM) 10K type strain sequencing project: providing services to taxonomists for standard genome sequencing and annotation.</title>
        <authorList>
            <consortium name="The Broad Institute Genomics Platform"/>
            <consortium name="The Broad Institute Genome Sequencing Center for Infectious Disease"/>
            <person name="Wu L."/>
            <person name="Ma J."/>
        </authorList>
    </citation>
    <scope>NUCLEOTIDE SEQUENCE [LARGE SCALE GENOMIC DNA]</scope>
    <source>
        <strain evidence="10">CCM 8908</strain>
    </source>
</reference>
<dbReference type="Pfam" id="PF19258">
    <property type="entry name" value="KxYKxGKxW_sig"/>
    <property type="match status" value="1"/>
</dbReference>
<feature type="compositionally biased region" description="Acidic residues" evidence="5">
    <location>
        <begin position="616"/>
        <end position="639"/>
    </location>
</feature>
<accession>A0ABW1TDW1</accession>
<keyword evidence="6" id="KW-1133">Transmembrane helix</keyword>
<evidence type="ECO:0000256" key="6">
    <source>
        <dbReference type="SAM" id="Phobius"/>
    </source>
</evidence>
<keyword evidence="9" id="KW-0176">Collagen</keyword>
<feature type="compositionally biased region" description="Low complexity" evidence="5">
    <location>
        <begin position="98"/>
        <end position="137"/>
    </location>
</feature>
<evidence type="ECO:0000313" key="10">
    <source>
        <dbReference type="Proteomes" id="UP001596283"/>
    </source>
</evidence>
<feature type="compositionally biased region" description="Basic and acidic residues" evidence="5">
    <location>
        <begin position="586"/>
        <end position="597"/>
    </location>
</feature>
<evidence type="ECO:0000256" key="3">
    <source>
        <dbReference type="ARBA" id="ARBA00022729"/>
    </source>
</evidence>
<gene>
    <name evidence="9" type="ORF">ACFP1C_00350</name>
</gene>
<keyword evidence="3 7" id="KW-0732">Signal</keyword>
<keyword evidence="6" id="KW-0812">Transmembrane</keyword>
<evidence type="ECO:0000256" key="1">
    <source>
        <dbReference type="ARBA" id="ARBA00022512"/>
    </source>
</evidence>
<dbReference type="NCBIfam" id="TIGR01167">
    <property type="entry name" value="LPXTG_anchor"/>
    <property type="match status" value="1"/>
</dbReference>
<evidence type="ECO:0000256" key="2">
    <source>
        <dbReference type="ARBA" id="ARBA00022525"/>
    </source>
</evidence>
<keyword evidence="10" id="KW-1185">Reference proteome</keyword>
<dbReference type="InterPro" id="IPR022263">
    <property type="entry name" value="KxYKxGKxW"/>
</dbReference>
<feature type="compositionally biased region" description="Low complexity" evidence="5">
    <location>
        <begin position="39"/>
        <end position="90"/>
    </location>
</feature>
<organism evidence="9 10">
    <name type="scientific">Levilactobacillus fujinensis</name>
    <dbReference type="NCBI Taxonomy" id="2486024"/>
    <lineage>
        <taxon>Bacteria</taxon>
        <taxon>Bacillati</taxon>
        <taxon>Bacillota</taxon>
        <taxon>Bacilli</taxon>
        <taxon>Lactobacillales</taxon>
        <taxon>Lactobacillaceae</taxon>
        <taxon>Levilactobacillus</taxon>
    </lineage>
</organism>
<proteinExistence type="predicted"/>
<comment type="caution">
    <text evidence="9">The sequence shown here is derived from an EMBL/GenBank/DDBJ whole genome shotgun (WGS) entry which is preliminary data.</text>
</comment>
<feature type="transmembrane region" description="Helical" evidence="6">
    <location>
        <begin position="717"/>
        <end position="735"/>
    </location>
</feature>
<evidence type="ECO:0000256" key="7">
    <source>
        <dbReference type="SAM" id="SignalP"/>
    </source>
</evidence>
<dbReference type="Pfam" id="PF20597">
    <property type="entry name" value="pAdhesive_15"/>
    <property type="match status" value="1"/>
</dbReference>
<evidence type="ECO:0000313" key="9">
    <source>
        <dbReference type="EMBL" id="MFC6259387.1"/>
    </source>
</evidence>
<feature type="region of interest" description="Disordered" evidence="5">
    <location>
        <begin position="35"/>
        <end position="152"/>
    </location>
</feature>
<sequence length="741" mass="79524">METKRTHFKMYKDGRKWVFACAIVLALGGATVTARADTNNSSSSSSSTPATSLSASSSGNSSESNSSSEQSASVNVSQTSSRVTSASDSSNDGNGEVTKGSNANTTTSSADTTTGSDAAKTDTDATNQTSTTDKTANSSDTKASAKTVGDHARRVYSPANLLRVQSPVATMPNNTATITTPTTDDSTAVTTDTNAADDQDFNDIFKNLEDTTTVTTALEPYAESGVQSGGDVYDDFPDLNNVLGVSSVFHIFARDAELNAHTNGNLAVQNLTGNVNFGTGIVEELLDKDISYIQNIVNIANSSFVSAGDTRENKVIFGEGIEIDLSNPNRPKVNGANIDHLVASEVYQDQNGQTYIDFDAEFAKLKALNEQLTTANSNATYSSADFDDRNNRVIDVSDMTPDANGHIVINLSPDVLTGDTPLTISGLSPDADGNTVIINVDTGGQADYYINSQIKLVYSDGSDRNNQETEHFGDNHLLWNFYDSTASDKQYGGTIYVDRPFQGSLLAPSAEIVANQNIDGNIVADKVVVNAETHRWDLQDNNDEEDDFDLPNIELPNVELPNIEEPEAPDKPNIDKPDVELPNIEEPDKPNIDKPDVELPNTEKPGTEEPNTELPNTEEPDVDENGNYEHEGPDEEELLSELEDEVVDFEAEEKAENPDATTDGEALLNRIDAAIAKAQAEHDAVLVAKLQAIRAQLLKDMGLSTGLPQTGEAHQGWLQALGLLLAGGLGSTFVYRKKRQD</sequence>
<feature type="chain" id="PRO_5046164463" evidence="7">
    <location>
        <begin position="37"/>
        <end position="741"/>
    </location>
</feature>
<dbReference type="RefSeq" id="WP_125686657.1">
    <property type="nucleotide sequence ID" value="NZ_JBHSSI010000004.1"/>
</dbReference>
<keyword evidence="2" id="KW-0964">Secreted</keyword>